<accession>A0ACD5XWD8</accession>
<evidence type="ECO:0000313" key="2">
    <source>
        <dbReference type="Proteomes" id="UP001732700"/>
    </source>
</evidence>
<keyword evidence="2" id="KW-1185">Reference proteome</keyword>
<proteinExistence type="predicted"/>
<reference evidence="1" key="2">
    <citation type="submission" date="2025-09" db="UniProtKB">
        <authorList>
            <consortium name="EnsemblPlants"/>
        </authorList>
    </citation>
    <scope>IDENTIFICATION</scope>
</reference>
<dbReference type="Proteomes" id="UP001732700">
    <property type="component" value="Chromosome 5C"/>
</dbReference>
<name>A0ACD5XWD8_AVESA</name>
<protein>
    <submittedName>
        <fullName evidence="1">Uncharacterized protein</fullName>
    </submittedName>
</protein>
<dbReference type="EnsemblPlants" id="AVESA.00010b.r2.5CG0863160.5">
    <property type="protein sequence ID" value="AVESA.00010b.r2.5CG0863160.5.CDS"/>
    <property type="gene ID" value="AVESA.00010b.r2.5CG0863160"/>
</dbReference>
<reference evidence="1" key="1">
    <citation type="submission" date="2021-05" db="EMBL/GenBank/DDBJ databases">
        <authorList>
            <person name="Scholz U."/>
            <person name="Mascher M."/>
            <person name="Fiebig A."/>
        </authorList>
    </citation>
    <scope>NUCLEOTIDE SEQUENCE [LARGE SCALE GENOMIC DNA]</scope>
</reference>
<evidence type="ECO:0000313" key="1">
    <source>
        <dbReference type="EnsemblPlants" id="AVESA.00010b.r2.5CG0863160.5.CDS"/>
    </source>
</evidence>
<sequence length="492" mass="53229">MTRRRRPGRRAARREDEALRGKPAPAPRHYGDVERRLAEEVLYLHSLWHSGPPTPAPHPGGGSVATHVRADRRKRRRLERLAEPQDTGPDWPLAPSPPASPPPAPWPDAAASTSPAKPPPQPQPSPSPASLAQRPALRAAEEFFSGHASEGDDDEEEGSESEDAGDAAAGFFVGLFERDAALRGYYERSYEEGEFLCMGCAGRKARRGRARRFRDCISLVQHARAATRCGRRRAHRALASTVCRVLGWDMERLPSIVINPRGTLGQALLAREGESAAAAAASAHEAKKENANGRENDDEDAAKEDVGSGKNSSSSHEGVTMLQEDVGSEMNDGSLSSGGVAAKDNVGTGKSGPSSNDNDGEVHEQENVGGSAEKEEAENKEHTNNIVGTGDDGSGNPENSLMDSSKVYYLCLNLSHITMLEIHLFHLNILSTITTLGVFMHSWHLDITNGDRRFDKPLSECQFVILHRPNQSAILCPATNYPRPGGANHELL</sequence>
<organism evidence="1 2">
    <name type="scientific">Avena sativa</name>
    <name type="common">Oat</name>
    <dbReference type="NCBI Taxonomy" id="4498"/>
    <lineage>
        <taxon>Eukaryota</taxon>
        <taxon>Viridiplantae</taxon>
        <taxon>Streptophyta</taxon>
        <taxon>Embryophyta</taxon>
        <taxon>Tracheophyta</taxon>
        <taxon>Spermatophyta</taxon>
        <taxon>Magnoliopsida</taxon>
        <taxon>Liliopsida</taxon>
        <taxon>Poales</taxon>
        <taxon>Poaceae</taxon>
        <taxon>BOP clade</taxon>
        <taxon>Pooideae</taxon>
        <taxon>Poodae</taxon>
        <taxon>Poeae</taxon>
        <taxon>Poeae Chloroplast Group 1 (Aveneae type)</taxon>
        <taxon>Aveninae</taxon>
        <taxon>Avena</taxon>
    </lineage>
</organism>